<dbReference type="PANTHER" id="PTHR30481:SF3">
    <property type="entry name" value="DNA ADENINE METHYLASE"/>
    <property type="match status" value="1"/>
</dbReference>
<feature type="binding site" evidence="7">
    <location>
        <position position="66"/>
    </location>
    <ligand>
        <name>S-adenosyl-L-methionine</name>
        <dbReference type="ChEBI" id="CHEBI:59789"/>
    </ligand>
</feature>
<organism evidence="9 10">
    <name type="scientific">Pseudofrankia inefficax (strain DSM 45817 / CECT 9037 / DDB 130130 / EuI1c)</name>
    <name type="common">Frankia inefficax</name>
    <dbReference type="NCBI Taxonomy" id="298654"/>
    <lineage>
        <taxon>Bacteria</taxon>
        <taxon>Bacillati</taxon>
        <taxon>Actinomycetota</taxon>
        <taxon>Actinomycetes</taxon>
        <taxon>Frankiales</taxon>
        <taxon>Frankiaceae</taxon>
        <taxon>Pseudofrankia</taxon>
    </lineage>
</organism>
<dbReference type="eggNOG" id="COG0338">
    <property type="taxonomic scope" value="Bacteria"/>
</dbReference>
<dbReference type="OrthoDB" id="9805629at2"/>
<dbReference type="EC" id="2.1.1.72" evidence="2"/>
<dbReference type="STRING" id="298654.FraEuI1c_7071"/>
<accession>E3IXD6</accession>
<feature type="binding site" evidence="7">
    <location>
        <position position="189"/>
    </location>
    <ligand>
        <name>S-adenosyl-L-methionine</name>
        <dbReference type="ChEBI" id="CHEBI:59789"/>
    </ligand>
</feature>
<dbReference type="AlphaFoldDB" id="E3IXD6"/>
<dbReference type="KEGG" id="fri:FraEuI1c_7071"/>
<name>E3IXD6_PSEI1</name>
<sequence>MRPAGVQVAGRAPGERSFLKWAGGKTRYAGTLVTLAPEFSGTYREPFLGSGAVFFELRPARAVLSDANGELVVCFQQVRQQPRELMALLDTMPNTAEHFERTRRRDPAELSELERAARVIYLNKTSFRGLWRVNRKGEFNTPYGAYDRPYYNRETLSRAAEALSGAAVVETDFETAVDAAEAGDWVFLDPPYVPLGGWSDFKRYTAGQFGAQDHVRLCAAMRRADRRGVHLMLTNSDTAFVRELFGPHFHERRLPTRRDINLVGRNRGSWDLVFTNYEPAAAAPRPPDPRPGSGMARIGP</sequence>
<dbReference type="InterPro" id="IPR029063">
    <property type="entry name" value="SAM-dependent_MTases_sf"/>
</dbReference>
<dbReference type="NCBIfam" id="TIGR00571">
    <property type="entry name" value="dam"/>
    <property type="match status" value="1"/>
</dbReference>
<evidence type="ECO:0000313" key="10">
    <source>
        <dbReference type="Proteomes" id="UP000002484"/>
    </source>
</evidence>
<reference evidence="9 10" key="1">
    <citation type="submission" date="2010-10" db="EMBL/GenBank/DDBJ databases">
        <title>Complete sequence of Frankia sp. EuI1c.</title>
        <authorList>
            <consortium name="US DOE Joint Genome Institute"/>
            <person name="Lucas S."/>
            <person name="Copeland A."/>
            <person name="Lapidus A."/>
            <person name="Cheng J.-F."/>
            <person name="Bruce D."/>
            <person name="Goodwin L."/>
            <person name="Pitluck S."/>
            <person name="Chertkov O."/>
            <person name="Detter J.C."/>
            <person name="Han C."/>
            <person name="Tapia R."/>
            <person name="Land M."/>
            <person name="Hauser L."/>
            <person name="Jeffries C."/>
            <person name="Kyrpides N."/>
            <person name="Ivanova N."/>
            <person name="Mikhailova N."/>
            <person name="Beauchemin N."/>
            <person name="Sen A."/>
            <person name="Sur S.A."/>
            <person name="Gtari M."/>
            <person name="Wall L."/>
            <person name="Tisa L."/>
            <person name="Woyke T."/>
        </authorList>
    </citation>
    <scope>NUCLEOTIDE SEQUENCE [LARGE SCALE GENOMIC DNA]</scope>
    <source>
        <strain evidence="10">DSM 45817 / CECT 9037 / EuI1c</strain>
    </source>
</reference>
<evidence type="ECO:0000256" key="8">
    <source>
        <dbReference type="SAM" id="MobiDB-lite"/>
    </source>
</evidence>
<comment type="catalytic activity">
    <reaction evidence="6">
        <text>a 2'-deoxyadenosine in DNA + S-adenosyl-L-methionine = an N(6)-methyl-2'-deoxyadenosine in DNA + S-adenosyl-L-homocysteine + H(+)</text>
        <dbReference type="Rhea" id="RHEA:15197"/>
        <dbReference type="Rhea" id="RHEA-COMP:12418"/>
        <dbReference type="Rhea" id="RHEA-COMP:12419"/>
        <dbReference type="ChEBI" id="CHEBI:15378"/>
        <dbReference type="ChEBI" id="CHEBI:57856"/>
        <dbReference type="ChEBI" id="CHEBI:59789"/>
        <dbReference type="ChEBI" id="CHEBI:90615"/>
        <dbReference type="ChEBI" id="CHEBI:90616"/>
        <dbReference type="EC" id="2.1.1.72"/>
    </reaction>
</comment>
<dbReference type="GO" id="GO:0032259">
    <property type="term" value="P:methylation"/>
    <property type="evidence" value="ECO:0007669"/>
    <property type="project" value="UniProtKB-KW"/>
</dbReference>
<dbReference type="PIRSF" id="PIRSF000398">
    <property type="entry name" value="M_m6A_EcoRV"/>
    <property type="match status" value="1"/>
</dbReference>
<dbReference type="GO" id="GO:0006298">
    <property type="term" value="P:mismatch repair"/>
    <property type="evidence" value="ECO:0007669"/>
    <property type="project" value="TreeGrafter"/>
</dbReference>
<evidence type="ECO:0000256" key="6">
    <source>
        <dbReference type="ARBA" id="ARBA00047942"/>
    </source>
</evidence>
<dbReference type="InterPro" id="IPR023095">
    <property type="entry name" value="Ade_MeTrfase_dom_2"/>
</dbReference>
<evidence type="ECO:0000256" key="1">
    <source>
        <dbReference type="ARBA" id="ARBA00006594"/>
    </source>
</evidence>
<keyword evidence="4" id="KW-0808">Transferase</keyword>
<dbReference type="GO" id="GO:0009007">
    <property type="term" value="F:site-specific DNA-methyltransferase (adenine-specific) activity"/>
    <property type="evidence" value="ECO:0007669"/>
    <property type="project" value="UniProtKB-EC"/>
</dbReference>
<dbReference type="SUPFAM" id="SSF53335">
    <property type="entry name" value="S-adenosyl-L-methionine-dependent methyltransferases"/>
    <property type="match status" value="1"/>
</dbReference>
<dbReference type="Pfam" id="PF02086">
    <property type="entry name" value="MethyltransfD12"/>
    <property type="match status" value="1"/>
</dbReference>
<dbReference type="Gene3D" id="1.10.1020.10">
    <property type="entry name" value="Adenine-specific Methyltransferase, Domain 2"/>
    <property type="match status" value="1"/>
</dbReference>
<dbReference type="REBASE" id="28776">
    <property type="entry name" value="M.FspEUIORF7071P"/>
</dbReference>
<gene>
    <name evidence="9" type="ordered locus">FraEuI1c_7071</name>
</gene>
<dbReference type="PRINTS" id="PR00505">
    <property type="entry name" value="D12N6MTFRASE"/>
</dbReference>
<keyword evidence="5" id="KW-0949">S-adenosyl-L-methionine</keyword>
<keyword evidence="3 9" id="KW-0489">Methyltransferase</keyword>
<dbReference type="InParanoid" id="E3IXD6"/>
<feature type="binding site" evidence="7">
    <location>
        <position position="25"/>
    </location>
    <ligand>
        <name>S-adenosyl-L-methionine</name>
        <dbReference type="ChEBI" id="CHEBI:59789"/>
    </ligand>
</feature>
<dbReference type="InterPro" id="IPR012327">
    <property type="entry name" value="MeTrfase_D12"/>
</dbReference>
<feature type="binding site" evidence="7">
    <location>
        <position position="21"/>
    </location>
    <ligand>
        <name>S-adenosyl-L-methionine</name>
        <dbReference type="ChEBI" id="CHEBI:59789"/>
    </ligand>
</feature>
<evidence type="ECO:0000256" key="5">
    <source>
        <dbReference type="ARBA" id="ARBA00022691"/>
    </source>
</evidence>
<keyword evidence="10" id="KW-1185">Reference proteome</keyword>
<evidence type="ECO:0000256" key="3">
    <source>
        <dbReference type="ARBA" id="ARBA00022603"/>
    </source>
</evidence>
<dbReference type="HOGENOM" id="CLU_063430_0_1_11"/>
<dbReference type="EMBL" id="CP002299">
    <property type="protein sequence ID" value="ADP85036.1"/>
    <property type="molecule type" value="Genomic_DNA"/>
</dbReference>
<dbReference type="InterPro" id="IPR012263">
    <property type="entry name" value="M_m6A_EcoRV"/>
</dbReference>
<comment type="similarity">
    <text evidence="1">Belongs to the N(4)/N(6)-methyltransferase family.</text>
</comment>
<dbReference type="Proteomes" id="UP000002484">
    <property type="component" value="Chromosome"/>
</dbReference>
<dbReference type="GO" id="GO:0009307">
    <property type="term" value="P:DNA restriction-modification system"/>
    <property type="evidence" value="ECO:0007669"/>
    <property type="project" value="InterPro"/>
</dbReference>
<protein>
    <recommendedName>
        <fullName evidence="2">site-specific DNA-methyltransferase (adenine-specific)</fullName>
        <ecNumber evidence="2">2.1.1.72</ecNumber>
    </recommendedName>
</protein>
<dbReference type="Gene3D" id="3.40.50.150">
    <property type="entry name" value="Vaccinia Virus protein VP39"/>
    <property type="match status" value="1"/>
</dbReference>
<dbReference type="GO" id="GO:0043565">
    <property type="term" value="F:sequence-specific DNA binding"/>
    <property type="evidence" value="ECO:0007669"/>
    <property type="project" value="TreeGrafter"/>
</dbReference>
<evidence type="ECO:0000256" key="4">
    <source>
        <dbReference type="ARBA" id="ARBA00022679"/>
    </source>
</evidence>
<dbReference type="GO" id="GO:1904047">
    <property type="term" value="F:S-adenosyl-L-methionine binding"/>
    <property type="evidence" value="ECO:0007669"/>
    <property type="project" value="TreeGrafter"/>
</dbReference>
<dbReference type="RefSeq" id="WP_013428147.1">
    <property type="nucleotide sequence ID" value="NC_014666.1"/>
</dbReference>
<evidence type="ECO:0000256" key="2">
    <source>
        <dbReference type="ARBA" id="ARBA00011900"/>
    </source>
</evidence>
<evidence type="ECO:0000256" key="7">
    <source>
        <dbReference type="PIRSR" id="PIRSR000398-1"/>
    </source>
</evidence>
<proteinExistence type="inferred from homology"/>
<feature type="region of interest" description="Disordered" evidence="8">
    <location>
        <begin position="281"/>
        <end position="300"/>
    </location>
</feature>
<evidence type="ECO:0000313" key="9">
    <source>
        <dbReference type="EMBL" id="ADP85036.1"/>
    </source>
</evidence>
<dbReference type="PANTHER" id="PTHR30481">
    <property type="entry name" value="DNA ADENINE METHYLASE"/>
    <property type="match status" value="1"/>
</dbReference>